<dbReference type="RefSeq" id="WP_086160501.1">
    <property type="nucleotide sequence ID" value="NZ_CP021121.1"/>
</dbReference>
<name>A0A1W7D0M9_9ACTN</name>
<dbReference type="EMBL" id="CP021121">
    <property type="protein sequence ID" value="ARQ70651.1"/>
    <property type="molecule type" value="Genomic_DNA"/>
</dbReference>
<organism evidence="2 3">
    <name type="scientific">Streptomyces marincola</name>
    <dbReference type="NCBI Taxonomy" id="2878388"/>
    <lineage>
        <taxon>Bacteria</taxon>
        <taxon>Bacillati</taxon>
        <taxon>Actinomycetota</taxon>
        <taxon>Actinomycetes</taxon>
        <taxon>Kitasatosporales</taxon>
        <taxon>Streptomycetaceae</taxon>
        <taxon>Streptomyces</taxon>
    </lineage>
</organism>
<dbReference type="InterPro" id="IPR010982">
    <property type="entry name" value="Lambda_DNA-bd_dom_sf"/>
</dbReference>
<dbReference type="GO" id="GO:0003677">
    <property type="term" value="F:DNA binding"/>
    <property type="evidence" value="ECO:0007669"/>
    <property type="project" value="InterPro"/>
</dbReference>
<dbReference type="SMART" id="SM00530">
    <property type="entry name" value="HTH_XRE"/>
    <property type="match status" value="1"/>
</dbReference>
<dbReference type="Proteomes" id="UP000194218">
    <property type="component" value="Chromosome"/>
</dbReference>
<dbReference type="KEGG" id="smao:CAG99_19015"/>
<dbReference type="InterPro" id="IPR001387">
    <property type="entry name" value="Cro/C1-type_HTH"/>
</dbReference>
<evidence type="ECO:0000313" key="2">
    <source>
        <dbReference type="EMBL" id="ARQ70651.1"/>
    </source>
</evidence>
<evidence type="ECO:0000259" key="1">
    <source>
        <dbReference type="PROSITE" id="PS50943"/>
    </source>
</evidence>
<proteinExistence type="predicted"/>
<reference evidence="2 3" key="1">
    <citation type="submission" date="2017-05" db="EMBL/GenBank/DDBJ databases">
        <title>Complete genome sequence of Streptomyces sp. SCSIO 03032 revealed the diverse biosynthetic pathways for its bioactive secondary metabolites.</title>
        <authorList>
            <person name="Ma L."/>
            <person name="Zhu Y."/>
            <person name="Zhang W."/>
            <person name="Zhang G."/>
            <person name="Tian X."/>
            <person name="Zhang S."/>
            <person name="Zhang C."/>
        </authorList>
    </citation>
    <scope>NUCLEOTIDE SEQUENCE [LARGE SCALE GENOMIC DNA]</scope>
    <source>
        <strain evidence="2 3">SCSIO 03032</strain>
    </source>
</reference>
<accession>A0A1W7D0M9</accession>
<keyword evidence="3" id="KW-1185">Reference proteome</keyword>
<dbReference type="OrthoDB" id="3213425at2"/>
<dbReference type="PROSITE" id="PS50943">
    <property type="entry name" value="HTH_CROC1"/>
    <property type="match status" value="1"/>
</dbReference>
<gene>
    <name evidence="2" type="ORF">CAG99_19015</name>
</gene>
<dbReference type="AlphaFoldDB" id="A0A1W7D0M9"/>
<protein>
    <recommendedName>
        <fullName evidence="1">HTH cro/C1-type domain-containing protein</fullName>
    </recommendedName>
</protein>
<dbReference type="CDD" id="cd00093">
    <property type="entry name" value="HTH_XRE"/>
    <property type="match status" value="1"/>
</dbReference>
<feature type="domain" description="HTH cro/C1-type" evidence="1">
    <location>
        <begin position="18"/>
        <end position="81"/>
    </location>
</feature>
<dbReference type="SUPFAM" id="SSF47413">
    <property type="entry name" value="lambda repressor-like DNA-binding domains"/>
    <property type="match status" value="1"/>
</dbReference>
<sequence length="427" mass="46099">MSPDGGANQDVERLGSLIRRLREDAGMSQGELAAAAERHQPRSHGGLDVGQISRWEREVRLIGPYWLPAMAEALGVPEERLRRARAASKAARRRVRGPQPTGVDAVLRDLLPPDEPLAAVETRAGARVGMRDADRILRRAHALRLADDLVAGGDLVDAAMQELNAARELFNASSHSEPVGRRLLVGIAELAQLAGWVASDVTNGPDVARVFRLGAAAAREAEDRPLLGQLLGSWAYFETNRGHHSLGRDLALRLGTESGPEAPPRARSLVADRTAWCSVRAGDVQTALRAVGESAEALAEHEPGDDADRHWLYWVGDDERRIMEARVYTVARRPLRAVPLLREVLADYPADHTRELALYYSWLATSLLDGGEPEEAAAAAGRTLELSASVPSARAAARSKAVLTALRPHAAVPEVAEVLAEWGPPVA</sequence>
<dbReference type="Gene3D" id="1.10.260.40">
    <property type="entry name" value="lambda repressor-like DNA-binding domains"/>
    <property type="match status" value="1"/>
</dbReference>
<evidence type="ECO:0000313" key="3">
    <source>
        <dbReference type="Proteomes" id="UP000194218"/>
    </source>
</evidence>